<evidence type="ECO:0000256" key="1">
    <source>
        <dbReference type="ARBA" id="ARBA00022741"/>
    </source>
</evidence>
<dbReference type="GO" id="GO:0003677">
    <property type="term" value="F:DNA binding"/>
    <property type="evidence" value="ECO:0007669"/>
    <property type="project" value="InterPro"/>
</dbReference>
<feature type="region of interest" description="Disordered" evidence="5">
    <location>
        <begin position="1"/>
        <end position="35"/>
    </location>
</feature>
<dbReference type="GO" id="GO:0005524">
    <property type="term" value="F:ATP binding"/>
    <property type="evidence" value="ECO:0007669"/>
    <property type="project" value="UniProtKB-KW"/>
</dbReference>
<organism evidence="7">
    <name type="scientific">viral metagenome</name>
    <dbReference type="NCBI Taxonomy" id="1070528"/>
    <lineage>
        <taxon>unclassified sequences</taxon>
        <taxon>metagenomes</taxon>
        <taxon>organismal metagenomes</taxon>
    </lineage>
</organism>
<dbReference type="PANTHER" id="PTHR11274:SF0">
    <property type="entry name" value="GENERAL TRANSCRIPTION AND DNA REPAIR FACTOR IIH HELICASE SUBUNIT XPB"/>
    <property type="match status" value="1"/>
</dbReference>
<dbReference type="InterPro" id="IPR014001">
    <property type="entry name" value="Helicase_ATP-bd"/>
</dbReference>
<evidence type="ECO:0000256" key="3">
    <source>
        <dbReference type="ARBA" id="ARBA00022806"/>
    </source>
</evidence>
<dbReference type="CDD" id="cd17926">
    <property type="entry name" value="DEXHc_RE"/>
    <property type="match status" value="1"/>
</dbReference>
<evidence type="ECO:0000259" key="6">
    <source>
        <dbReference type="PROSITE" id="PS51192"/>
    </source>
</evidence>
<reference evidence="7" key="1">
    <citation type="journal article" date="2020" name="Nature">
        <title>Giant virus diversity and host interactions through global metagenomics.</title>
        <authorList>
            <person name="Schulz F."/>
            <person name="Roux S."/>
            <person name="Paez-Espino D."/>
            <person name="Jungbluth S."/>
            <person name="Walsh D.A."/>
            <person name="Denef V.J."/>
            <person name="McMahon K.D."/>
            <person name="Konstantinidis K.T."/>
            <person name="Eloe-Fadrosh E.A."/>
            <person name="Kyrpides N.C."/>
            <person name="Woyke T."/>
        </authorList>
    </citation>
    <scope>NUCLEOTIDE SEQUENCE</scope>
    <source>
        <strain evidence="7">GVMAG-S-ERX556106-38</strain>
    </source>
</reference>
<dbReference type="SMART" id="SM00487">
    <property type="entry name" value="DEXDc"/>
    <property type="match status" value="1"/>
</dbReference>
<accession>A0A6C0FJW8</accession>
<dbReference type="PROSITE" id="PS51192">
    <property type="entry name" value="HELICASE_ATP_BIND_1"/>
    <property type="match status" value="1"/>
</dbReference>
<dbReference type="SUPFAM" id="SSF52540">
    <property type="entry name" value="P-loop containing nucleoside triphosphate hydrolases"/>
    <property type="match status" value="2"/>
</dbReference>
<proteinExistence type="predicted"/>
<dbReference type="PANTHER" id="PTHR11274">
    <property type="entry name" value="RAD25/XP-B DNA REPAIR HELICASE"/>
    <property type="match status" value="1"/>
</dbReference>
<dbReference type="EMBL" id="MN738836">
    <property type="protein sequence ID" value="QHT38915.1"/>
    <property type="molecule type" value="Genomic_DNA"/>
</dbReference>
<dbReference type="InterPro" id="IPR027417">
    <property type="entry name" value="P-loop_NTPase"/>
</dbReference>
<keyword evidence="4" id="KW-0067">ATP-binding</keyword>
<evidence type="ECO:0000256" key="5">
    <source>
        <dbReference type="SAM" id="MobiDB-lite"/>
    </source>
</evidence>
<dbReference type="Pfam" id="PF04851">
    <property type="entry name" value="ResIII"/>
    <property type="match status" value="1"/>
</dbReference>
<feature type="domain" description="Helicase ATP-binding" evidence="6">
    <location>
        <begin position="151"/>
        <end position="300"/>
    </location>
</feature>
<evidence type="ECO:0000313" key="7">
    <source>
        <dbReference type="EMBL" id="QHT38915.1"/>
    </source>
</evidence>
<evidence type="ECO:0000256" key="4">
    <source>
        <dbReference type="ARBA" id="ARBA00022840"/>
    </source>
</evidence>
<evidence type="ECO:0000256" key="2">
    <source>
        <dbReference type="ARBA" id="ARBA00022801"/>
    </source>
</evidence>
<dbReference type="GO" id="GO:0004386">
    <property type="term" value="F:helicase activity"/>
    <property type="evidence" value="ECO:0007669"/>
    <property type="project" value="UniProtKB-KW"/>
</dbReference>
<feature type="region of interest" description="Disordered" evidence="5">
    <location>
        <begin position="510"/>
        <end position="533"/>
    </location>
</feature>
<dbReference type="GO" id="GO:0016787">
    <property type="term" value="F:hydrolase activity"/>
    <property type="evidence" value="ECO:0007669"/>
    <property type="project" value="UniProtKB-KW"/>
</dbReference>
<sequence>MDKFVKKIPATSKESSEPDKSNPKPKPVKRKLKKLSATELVQTTKETVLGAKGYSILKSEFPEEDIETLKRELVAKPNSQGGFSLAAVPKKFPIFRESGSRLYMPRYFGEDKFGLAKRMRIGQGDAIDVPFKGTLRDNQVPVVETYLAHVTKNTVQGGGGLLELPCAYGKTTLSLYICAQLKVKTLVIVHKEFLLNQWVERIQQFLPTARIGRIQGSTIDTENKDIVLGMLQSLSMKDYPDTTFSSFGLTIIDEVHHISSEVFSCALFKIVSKYMLGLSATMNRKDGTTKVFKMFLGDVVYKGERDQEHDVIVRGIQYRVDDDDFSHIITNFRGDVMHSSMISKLCAYTKRSEFILKVLSDMLVENPNQQIMILAHNKSLLTYLHDAIHSRKIASVGYYIGGMKEAALKESEDKKVIIATYAMASEALDIKTLTTLIMATPKTDIEQSVGRILRQRHTNPIVVDIIDQHDMFIRQWYKRRTFYKKHNYKIFQTTSEKYTSDTSMWISVADSSSKSKGRGRPKKSDTCNIPTTGRIDARPTVLQTMLTGEKCSSLDSDEDENVDSDDEESFTTARTAANNAIFSKCLIQLNT</sequence>
<dbReference type="AlphaFoldDB" id="A0A6C0FJW8"/>
<name>A0A6C0FJW8_9ZZZZ</name>
<dbReference type="InterPro" id="IPR050615">
    <property type="entry name" value="ATP-dep_DNA_Helicase"/>
</dbReference>
<protein>
    <recommendedName>
        <fullName evidence="6">Helicase ATP-binding domain-containing protein</fullName>
    </recommendedName>
</protein>
<keyword evidence="3" id="KW-0347">Helicase</keyword>
<dbReference type="Gene3D" id="3.40.50.300">
    <property type="entry name" value="P-loop containing nucleotide triphosphate hydrolases"/>
    <property type="match status" value="2"/>
</dbReference>
<keyword evidence="2" id="KW-0378">Hydrolase</keyword>
<dbReference type="InterPro" id="IPR006935">
    <property type="entry name" value="Helicase/UvrB_N"/>
</dbReference>
<keyword evidence="1" id="KW-0547">Nucleotide-binding</keyword>